<dbReference type="InterPro" id="IPR006202">
    <property type="entry name" value="Neur_chan_lig-bd"/>
</dbReference>
<dbReference type="GO" id="GO:0005230">
    <property type="term" value="F:extracellular ligand-gated monoatomic ion channel activity"/>
    <property type="evidence" value="ECO:0007669"/>
    <property type="project" value="InterPro"/>
</dbReference>
<sequence>METLFYSLLAIALLQTVVIIQGITSSKQNKGDVTSDQNEDAVLAILSNYTNIETKLRPYHGGRAVEIACQIYVAGFGSINEVNMDYSISIFLRQRWHDPRLEFSADLGEYLTLGAQSVSSMWIPAIFFPNEKAASFHDITVPNKVMRIYPNGTVQYSVR</sequence>
<dbReference type="GO" id="GO:0016020">
    <property type="term" value="C:membrane"/>
    <property type="evidence" value="ECO:0007669"/>
    <property type="project" value="InterPro"/>
</dbReference>
<dbReference type="SUPFAM" id="SSF63712">
    <property type="entry name" value="Nicotinic receptor ligand binding domain-like"/>
    <property type="match status" value="1"/>
</dbReference>
<dbReference type="Pfam" id="PF02931">
    <property type="entry name" value="Neur_chan_LBD"/>
    <property type="match status" value="1"/>
</dbReference>
<dbReference type="EMBL" id="CAIIXF020000001">
    <property type="protein sequence ID" value="CAH1774527.1"/>
    <property type="molecule type" value="Genomic_DNA"/>
</dbReference>
<accession>A0A8S4N0C7</accession>
<name>A0A8S4N0C7_OWEFU</name>
<keyword evidence="1" id="KW-0732">Signal</keyword>
<dbReference type="Gene3D" id="2.70.170.10">
    <property type="entry name" value="Neurotransmitter-gated ion-channel ligand-binding domain"/>
    <property type="match status" value="1"/>
</dbReference>
<dbReference type="Proteomes" id="UP000749559">
    <property type="component" value="Unassembled WGS sequence"/>
</dbReference>
<feature type="chain" id="PRO_5035722815" description="Neurotransmitter-gated ion-channel ligand-binding domain-containing protein" evidence="1">
    <location>
        <begin position="23"/>
        <end position="159"/>
    </location>
</feature>
<evidence type="ECO:0000259" key="2">
    <source>
        <dbReference type="Pfam" id="PF02931"/>
    </source>
</evidence>
<reference evidence="3" key="1">
    <citation type="submission" date="2022-03" db="EMBL/GenBank/DDBJ databases">
        <authorList>
            <person name="Martin C."/>
        </authorList>
    </citation>
    <scope>NUCLEOTIDE SEQUENCE</scope>
</reference>
<proteinExistence type="predicted"/>
<feature type="non-terminal residue" evidence="3">
    <location>
        <position position="159"/>
    </location>
</feature>
<evidence type="ECO:0000313" key="3">
    <source>
        <dbReference type="EMBL" id="CAH1774527.1"/>
    </source>
</evidence>
<evidence type="ECO:0000256" key="1">
    <source>
        <dbReference type="SAM" id="SignalP"/>
    </source>
</evidence>
<dbReference type="AlphaFoldDB" id="A0A8S4N0C7"/>
<protein>
    <recommendedName>
        <fullName evidence="2">Neurotransmitter-gated ion-channel ligand-binding domain-containing protein</fullName>
    </recommendedName>
</protein>
<keyword evidence="4" id="KW-1185">Reference proteome</keyword>
<comment type="caution">
    <text evidence="3">The sequence shown here is derived from an EMBL/GenBank/DDBJ whole genome shotgun (WGS) entry which is preliminary data.</text>
</comment>
<gene>
    <name evidence="3" type="ORF">OFUS_LOCUS1965</name>
</gene>
<feature type="domain" description="Neurotransmitter-gated ion-channel ligand-binding" evidence="2">
    <location>
        <begin position="53"/>
        <end position="159"/>
    </location>
</feature>
<dbReference type="InterPro" id="IPR036734">
    <property type="entry name" value="Neur_chan_lig-bd_sf"/>
</dbReference>
<organism evidence="3 4">
    <name type="scientific">Owenia fusiformis</name>
    <name type="common">Polychaete worm</name>
    <dbReference type="NCBI Taxonomy" id="6347"/>
    <lineage>
        <taxon>Eukaryota</taxon>
        <taxon>Metazoa</taxon>
        <taxon>Spiralia</taxon>
        <taxon>Lophotrochozoa</taxon>
        <taxon>Annelida</taxon>
        <taxon>Polychaeta</taxon>
        <taxon>Sedentaria</taxon>
        <taxon>Canalipalpata</taxon>
        <taxon>Sabellida</taxon>
        <taxon>Oweniida</taxon>
        <taxon>Oweniidae</taxon>
        <taxon>Owenia</taxon>
    </lineage>
</organism>
<evidence type="ECO:0000313" key="4">
    <source>
        <dbReference type="Proteomes" id="UP000749559"/>
    </source>
</evidence>
<dbReference type="OrthoDB" id="407674at2759"/>
<feature type="signal peptide" evidence="1">
    <location>
        <begin position="1"/>
        <end position="22"/>
    </location>
</feature>